<evidence type="ECO:0000256" key="1">
    <source>
        <dbReference type="ARBA" id="ARBA00000915"/>
    </source>
</evidence>
<evidence type="ECO:0000259" key="16">
    <source>
        <dbReference type="Pfam" id="PF01634"/>
    </source>
</evidence>
<protein>
    <recommendedName>
        <fullName evidence="6 15">ATP phosphoribosyltransferase</fullName>
        <shortName evidence="15">ATP-PRT</shortName>
        <shortName evidence="15">ATP-PRTase</shortName>
        <ecNumber evidence="5 15">2.4.2.17</ecNumber>
    </recommendedName>
</protein>
<dbReference type="AlphaFoldDB" id="K6NZD1"/>
<dbReference type="UniPathway" id="UPA00031">
    <property type="reaction ID" value="UER00006"/>
</dbReference>
<keyword evidence="10 15" id="KW-0808">Transferase</keyword>
<evidence type="ECO:0000256" key="3">
    <source>
        <dbReference type="ARBA" id="ARBA00004667"/>
    </source>
</evidence>
<dbReference type="InterPro" id="IPR024893">
    <property type="entry name" value="ATP_PRibTrfase_HisG_short"/>
</dbReference>
<comment type="domain">
    <text evidence="15">Lacks the C-terminal regulatory region which is replaced by HisZ.</text>
</comment>
<comment type="similarity">
    <text evidence="4 15">Belongs to the ATP phosphoribosyltransferase family. Short subfamily.</text>
</comment>
<feature type="domain" description="ATP phosphoribosyltransferase catalytic" evidence="16">
    <location>
        <begin position="68"/>
        <end position="235"/>
    </location>
</feature>
<dbReference type="CDD" id="cd13595">
    <property type="entry name" value="PBP2_HisGs"/>
    <property type="match status" value="1"/>
</dbReference>
<evidence type="ECO:0000256" key="2">
    <source>
        <dbReference type="ARBA" id="ARBA00004496"/>
    </source>
</evidence>
<comment type="subunit">
    <text evidence="15">Heteromultimer composed of HisG and HisZ subunits.</text>
</comment>
<dbReference type="PANTHER" id="PTHR21403">
    <property type="entry name" value="ATP PHOSPHORIBOSYLTRANSFERASE ATP-PRTASE"/>
    <property type="match status" value="1"/>
</dbReference>
<dbReference type="EC" id="2.4.2.17" evidence="5 15"/>
<evidence type="ECO:0000256" key="13">
    <source>
        <dbReference type="ARBA" id="ARBA00023102"/>
    </source>
</evidence>
<reference evidence="17" key="1">
    <citation type="submission" date="2010-10" db="EMBL/GenBank/DDBJ databases">
        <authorList>
            <consortium name="US DOE Joint Genome Institute (JGI-PGF)"/>
            <person name="Lucas S."/>
            <person name="Copeland A."/>
            <person name="Lapidus A."/>
            <person name="Bruce D."/>
            <person name="Goodwin L."/>
            <person name="Pitluck S."/>
            <person name="Kyrpides N."/>
            <person name="Mavromatis K."/>
            <person name="Detter J.C."/>
            <person name="Han C."/>
            <person name="Land M."/>
            <person name="Hauser L."/>
            <person name="Markowitz V."/>
            <person name="Cheng J.-F."/>
            <person name="Hugenholtz P."/>
            <person name="Woyke T."/>
            <person name="Wu D."/>
            <person name="Pukall R."/>
            <person name="Wahrenburg C."/>
            <person name="Brambilla E."/>
            <person name="Klenk H.-P."/>
            <person name="Eisen J.A."/>
        </authorList>
    </citation>
    <scope>NUCLEOTIDE SEQUENCE [LARGE SCALE GENOMIC DNA]</scope>
    <source>
        <strain evidence="17">DSM 13965</strain>
    </source>
</reference>
<gene>
    <name evidence="15" type="primary">hisG</name>
    <name evidence="17" type="ORF">ThesuDRAFT_01960</name>
</gene>
<evidence type="ECO:0000256" key="4">
    <source>
        <dbReference type="ARBA" id="ARBA00009489"/>
    </source>
</evidence>
<dbReference type="eggNOG" id="COG0040">
    <property type="taxonomic scope" value="Bacteria"/>
</dbReference>
<comment type="caution">
    <text evidence="17">The sequence shown here is derived from an EMBL/GenBank/DDBJ whole genome shotgun (WGS) entry which is preliminary data.</text>
</comment>
<comment type="function">
    <text evidence="14 15">Catalyzes the condensation of ATP and 5-phosphoribose 1-diphosphate to form N'-(5'-phosphoribosyl)-ATP (PR-ATP). Has a crucial role in the pathway because the rate of histidine biosynthesis seems to be controlled primarily by regulation of HisG enzymatic activity.</text>
</comment>
<keyword evidence="7 15" id="KW-0963">Cytoplasm</keyword>
<dbReference type="HOGENOM" id="CLU_038115_2_0_9"/>
<evidence type="ECO:0000256" key="14">
    <source>
        <dbReference type="ARBA" id="ARBA00024861"/>
    </source>
</evidence>
<keyword evidence="13 15" id="KW-0368">Histidine biosynthesis</keyword>
<dbReference type="InterPro" id="IPR001348">
    <property type="entry name" value="ATP_PRibTrfase_HisG"/>
</dbReference>
<keyword evidence="12 15" id="KW-0067">ATP-binding</keyword>
<evidence type="ECO:0000313" key="18">
    <source>
        <dbReference type="Proteomes" id="UP000005710"/>
    </source>
</evidence>
<dbReference type="GO" id="GO:0003879">
    <property type="term" value="F:ATP phosphoribosyltransferase activity"/>
    <property type="evidence" value="ECO:0007669"/>
    <property type="project" value="UniProtKB-UniRule"/>
</dbReference>
<dbReference type="NCBIfam" id="TIGR00070">
    <property type="entry name" value="hisG"/>
    <property type="match status" value="1"/>
</dbReference>
<comment type="subcellular location">
    <subcellularLocation>
        <location evidence="2 15">Cytoplasm</location>
    </subcellularLocation>
</comment>
<dbReference type="EMBL" id="AENY02000003">
    <property type="protein sequence ID" value="EKP94230.1"/>
    <property type="molecule type" value="Genomic_DNA"/>
</dbReference>
<evidence type="ECO:0000256" key="7">
    <source>
        <dbReference type="ARBA" id="ARBA00022490"/>
    </source>
</evidence>
<evidence type="ECO:0000256" key="12">
    <source>
        <dbReference type="ARBA" id="ARBA00022840"/>
    </source>
</evidence>
<keyword evidence="9 15" id="KW-0328">Glycosyltransferase</keyword>
<sequence length="257" mass="26503">MRYVPGDSRAGGERPLTLALPKGRMLAEVAALCARTGIAAAASLAAGDDPEALVLVDEASSVRLLLVRPGDVWSYVAFGAADLGITGKDVLEEKAGDARGGWLDPPGVVELADLGAGACRMVVAGPPAGAGLWPWRRLQAGRLRVATKYPACARRALGGGPAEVEVIPLAGSVELAPLVGLADVIVDLVATGRTLRAHGLVEYEVLFNSTARLIANEASLRLQEERLLPLAEGLEAAAREAPARQPAAEGRESPCAG</sequence>
<reference evidence="17" key="2">
    <citation type="submission" date="2012-10" db="EMBL/GenBank/DDBJ databases">
        <title>Improved high-quality draft of Thermaerobacter subterraneus C21, DSM 13965.</title>
        <authorList>
            <consortium name="DOE Joint Genome Institute"/>
            <person name="Eisen J."/>
            <person name="Huntemann M."/>
            <person name="Wei C.-L."/>
            <person name="Han J."/>
            <person name="Detter J.C."/>
            <person name="Han C."/>
            <person name="Tapia R."/>
            <person name="Chen A."/>
            <person name="Kyrpides N."/>
            <person name="Mavromatis K."/>
            <person name="Markowitz V."/>
            <person name="Szeto E."/>
            <person name="Ivanova N."/>
            <person name="Mikhailova N."/>
            <person name="Ovchinnikova G."/>
            <person name="Pagani I."/>
            <person name="Pati A."/>
            <person name="Goodwin L."/>
            <person name="Nordberg H.P."/>
            <person name="Cantor M.N."/>
            <person name="Hua S.X."/>
            <person name="Woyke T."/>
            <person name="Eisen J."/>
            <person name="Klenk H.-P."/>
        </authorList>
    </citation>
    <scope>NUCLEOTIDE SEQUENCE [LARGE SCALE GENOMIC DNA]</scope>
    <source>
        <strain evidence="17">DSM 13965</strain>
    </source>
</reference>
<evidence type="ECO:0000313" key="17">
    <source>
        <dbReference type="EMBL" id="EKP94230.1"/>
    </source>
</evidence>
<evidence type="ECO:0000256" key="5">
    <source>
        <dbReference type="ARBA" id="ARBA00011946"/>
    </source>
</evidence>
<evidence type="ECO:0000256" key="8">
    <source>
        <dbReference type="ARBA" id="ARBA00022605"/>
    </source>
</evidence>
<dbReference type="PANTHER" id="PTHR21403:SF8">
    <property type="entry name" value="ATP PHOSPHORIBOSYLTRANSFERASE"/>
    <property type="match status" value="1"/>
</dbReference>
<dbReference type="RefSeq" id="WP_006904236.1">
    <property type="nucleotide sequence ID" value="NZ_JH976535.1"/>
</dbReference>
<dbReference type="SUPFAM" id="SSF53850">
    <property type="entry name" value="Periplasmic binding protein-like II"/>
    <property type="match status" value="1"/>
</dbReference>
<comment type="catalytic activity">
    <reaction evidence="1 15">
        <text>1-(5-phospho-beta-D-ribosyl)-ATP + diphosphate = 5-phospho-alpha-D-ribose 1-diphosphate + ATP</text>
        <dbReference type="Rhea" id="RHEA:18473"/>
        <dbReference type="ChEBI" id="CHEBI:30616"/>
        <dbReference type="ChEBI" id="CHEBI:33019"/>
        <dbReference type="ChEBI" id="CHEBI:58017"/>
        <dbReference type="ChEBI" id="CHEBI:73183"/>
        <dbReference type="EC" id="2.4.2.17"/>
    </reaction>
</comment>
<evidence type="ECO:0000256" key="10">
    <source>
        <dbReference type="ARBA" id="ARBA00022679"/>
    </source>
</evidence>
<keyword evidence="11 15" id="KW-0547">Nucleotide-binding</keyword>
<dbReference type="GO" id="GO:0005737">
    <property type="term" value="C:cytoplasm"/>
    <property type="evidence" value="ECO:0007669"/>
    <property type="project" value="UniProtKB-SubCell"/>
</dbReference>
<dbReference type="OrthoDB" id="9801867at2"/>
<dbReference type="PROSITE" id="PS01316">
    <property type="entry name" value="ATP_P_PHORIBOSYLTR"/>
    <property type="match status" value="1"/>
</dbReference>
<evidence type="ECO:0000256" key="9">
    <source>
        <dbReference type="ARBA" id="ARBA00022676"/>
    </source>
</evidence>
<keyword evidence="18" id="KW-1185">Reference proteome</keyword>
<organism evidence="17 18">
    <name type="scientific">Thermaerobacter subterraneus DSM 13965</name>
    <dbReference type="NCBI Taxonomy" id="867903"/>
    <lineage>
        <taxon>Bacteria</taxon>
        <taxon>Bacillati</taxon>
        <taxon>Bacillota</taxon>
        <taxon>Clostridia</taxon>
        <taxon>Eubacteriales</taxon>
        <taxon>Clostridiales Family XVII. Incertae Sedis</taxon>
        <taxon>Thermaerobacter</taxon>
    </lineage>
</organism>
<comment type="pathway">
    <text evidence="3 15">Amino-acid biosynthesis; L-histidine biosynthesis; L-histidine from 5-phospho-alpha-D-ribose 1-diphosphate: step 1/9.</text>
</comment>
<dbReference type="GO" id="GO:0000105">
    <property type="term" value="P:L-histidine biosynthetic process"/>
    <property type="evidence" value="ECO:0007669"/>
    <property type="project" value="UniProtKB-UniRule"/>
</dbReference>
<dbReference type="InterPro" id="IPR018198">
    <property type="entry name" value="ATP_PRibTrfase_CS"/>
</dbReference>
<dbReference type="InterPro" id="IPR013820">
    <property type="entry name" value="ATP_PRibTrfase_cat"/>
</dbReference>
<evidence type="ECO:0000256" key="6">
    <source>
        <dbReference type="ARBA" id="ARBA00020998"/>
    </source>
</evidence>
<dbReference type="GO" id="GO:0005524">
    <property type="term" value="F:ATP binding"/>
    <property type="evidence" value="ECO:0007669"/>
    <property type="project" value="UniProtKB-KW"/>
</dbReference>
<evidence type="ECO:0000256" key="15">
    <source>
        <dbReference type="HAMAP-Rule" id="MF_01018"/>
    </source>
</evidence>
<keyword evidence="8 15" id="KW-0028">Amino-acid biosynthesis</keyword>
<dbReference type="Pfam" id="PF01634">
    <property type="entry name" value="HisG"/>
    <property type="match status" value="1"/>
</dbReference>
<evidence type="ECO:0000256" key="11">
    <source>
        <dbReference type="ARBA" id="ARBA00022741"/>
    </source>
</evidence>
<proteinExistence type="inferred from homology"/>
<dbReference type="HAMAP" id="MF_01018">
    <property type="entry name" value="HisG_Short"/>
    <property type="match status" value="1"/>
</dbReference>
<dbReference type="Proteomes" id="UP000005710">
    <property type="component" value="Unassembled WGS sequence"/>
</dbReference>
<accession>K6NZD1</accession>
<dbReference type="STRING" id="867903.ThesuDRAFT_01960"/>
<name>K6NZD1_9FIRM</name>
<dbReference type="Gene3D" id="3.40.190.10">
    <property type="entry name" value="Periplasmic binding protein-like II"/>
    <property type="match status" value="2"/>
</dbReference>